<evidence type="ECO:0000256" key="1">
    <source>
        <dbReference type="SAM" id="MobiDB-lite"/>
    </source>
</evidence>
<dbReference type="AlphaFoldDB" id="A0A3N4IQY9"/>
<dbReference type="EMBL" id="ML119646">
    <property type="protein sequence ID" value="RPA87847.1"/>
    <property type="molecule type" value="Genomic_DNA"/>
</dbReference>
<sequence>MEILAVDAVLESGPLMYRAVKKIRAAWKASETMPSDYEDLENLLALSADGFEKAMALIIAEATGKTLSGSLKIVRKGDFVELDGLEGTEFLKRVMVGFQKKAESIIARYGEATPGVEGGTEGEVVNNDDEVEDVGGDSGDKESAGDALGPGEKKGKRIPKIFSLGNRSESSIPVSSTSTVLGSSASLLDIGIPGASLLKGGALAHKKAQVSIASLKGGIKDTTKAGTKKVVDTARALSLSIDRDRILKDVDCLDGMTDKINRYRILSEKCREASGPSGSHRGVGMSDSSAKNRKKGKKAKKGPKNMASSDDNDDSRDTSDGGDEEEEEEIMESDEEKKAKEKEEEKEDTDLDE</sequence>
<reference evidence="2 3" key="1">
    <citation type="journal article" date="2018" name="Nat. Ecol. Evol.">
        <title>Pezizomycetes genomes reveal the molecular basis of ectomycorrhizal truffle lifestyle.</title>
        <authorList>
            <person name="Murat C."/>
            <person name="Payen T."/>
            <person name="Noel B."/>
            <person name="Kuo A."/>
            <person name="Morin E."/>
            <person name="Chen J."/>
            <person name="Kohler A."/>
            <person name="Krizsan K."/>
            <person name="Balestrini R."/>
            <person name="Da Silva C."/>
            <person name="Montanini B."/>
            <person name="Hainaut M."/>
            <person name="Levati E."/>
            <person name="Barry K.W."/>
            <person name="Belfiori B."/>
            <person name="Cichocki N."/>
            <person name="Clum A."/>
            <person name="Dockter R.B."/>
            <person name="Fauchery L."/>
            <person name="Guy J."/>
            <person name="Iotti M."/>
            <person name="Le Tacon F."/>
            <person name="Lindquist E.A."/>
            <person name="Lipzen A."/>
            <person name="Malagnac F."/>
            <person name="Mello A."/>
            <person name="Molinier V."/>
            <person name="Miyauchi S."/>
            <person name="Poulain J."/>
            <person name="Riccioni C."/>
            <person name="Rubini A."/>
            <person name="Sitrit Y."/>
            <person name="Splivallo R."/>
            <person name="Traeger S."/>
            <person name="Wang M."/>
            <person name="Zifcakova L."/>
            <person name="Wipf D."/>
            <person name="Zambonelli A."/>
            <person name="Paolocci F."/>
            <person name="Nowrousian M."/>
            <person name="Ottonello S."/>
            <person name="Baldrian P."/>
            <person name="Spatafora J.W."/>
            <person name="Henrissat B."/>
            <person name="Nagy L.G."/>
            <person name="Aury J.M."/>
            <person name="Wincker P."/>
            <person name="Grigoriev I.V."/>
            <person name="Bonfante P."/>
            <person name="Martin F.M."/>
        </authorList>
    </citation>
    <scope>NUCLEOTIDE SEQUENCE [LARGE SCALE GENOMIC DNA]</scope>
    <source>
        <strain evidence="2 3">RN42</strain>
    </source>
</reference>
<accession>A0A3N4IQY9</accession>
<feature type="compositionally biased region" description="Acidic residues" evidence="1">
    <location>
        <begin position="126"/>
        <end position="135"/>
    </location>
</feature>
<keyword evidence="3" id="KW-1185">Reference proteome</keyword>
<gene>
    <name evidence="2" type="ORF">BJ508DRAFT_342537</name>
</gene>
<name>A0A3N4IQY9_ASCIM</name>
<organism evidence="2 3">
    <name type="scientific">Ascobolus immersus RN42</name>
    <dbReference type="NCBI Taxonomy" id="1160509"/>
    <lineage>
        <taxon>Eukaryota</taxon>
        <taxon>Fungi</taxon>
        <taxon>Dikarya</taxon>
        <taxon>Ascomycota</taxon>
        <taxon>Pezizomycotina</taxon>
        <taxon>Pezizomycetes</taxon>
        <taxon>Pezizales</taxon>
        <taxon>Ascobolaceae</taxon>
        <taxon>Ascobolus</taxon>
    </lineage>
</organism>
<feature type="region of interest" description="Disordered" evidence="1">
    <location>
        <begin position="270"/>
        <end position="353"/>
    </location>
</feature>
<proteinExistence type="predicted"/>
<feature type="compositionally biased region" description="Basic residues" evidence="1">
    <location>
        <begin position="291"/>
        <end position="303"/>
    </location>
</feature>
<protein>
    <submittedName>
        <fullName evidence="2">Uncharacterized protein</fullName>
    </submittedName>
</protein>
<feature type="compositionally biased region" description="Acidic residues" evidence="1">
    <location>
        <begin position="344"/>
        <end position="353"/>
    </location>
</feature>
<dbReference type="Proteomes" id="UP000275078">
    <property type="component" value="Unassembled WGS sequence"/>
</dbReference>
<feature type="compositionally biased region" description="Acidic residues" evidence="1">
    <location>
        <begin position="310"/>
        <end position="334"/>
    </location>
</feature>
<evidence type="ECO:0000313" key="3">
    <source>
        <dbReference type="Proteomes" id="UP000275078"/>
    </source>
</evidence>
<feature type="region of interest" description="Disordered" evidence="1">
    <location>
        <begin position="113"/>
        <end position="156"/>
    </location>
</feature>
<evidence type="ECO:0000313" key="2">
    <source>
        <dbReference type="EMBL" id="RPA87847.1"/>
    </source>
</evidence>